<evidence type="ECO:0000256" key="2">
    <source>
        <dbReference type="ARBA" id="ARBA00022490"/>
    </source>
</evidence>
<dbReference type="Pfam" id="PF08299">
    <property type="entry name" value="Bac_DnaA_C"/>
    <property type="match status" value="1"/>
</dbReference>
<dbReference type="InterPro" id="IPR013317">
    <property type="entry name" value="DnaA_dom"/>
</dbReference>
<feature type="region of interest" description="Disordered" evidence="12">
    <location>
        <begin position="94"/>
        <end position="117"/>
    </location>
</feature>
<dbReference type="Gene3D" id="3.40.50.300">
    <property type="entry name" value="P-loop containing nucleotide triphosphate hydrolases"/>
    <property type="match status" value="1"/>
</dbReference>
<name>A0A2M9G5Y0_9PROT</name>
<dbReference type="Proteomes" id="UP000229498">
    <property type="component" value="Unassembled WGS sequence"/>
</dbReference>
<dbReference type="InterPro" id="IPR020591">
    <property type="entry name" value="Chromosome_initiator_DnaA-like"/>
</dbReference>
<dbReference type="InterPro" id="IPR027417">
    <property type="entry name" value="P-loop_NTPase"/>
</dbReference>
<evidence type="ECO:0000256" key="8">
    <source>
        <dbReference type="HAMAP-Rule" id="MF_00377"/>
    </source>
</evidence>
<comment type="subcellular location">
    <subcellularLocation>
        <location evidence="8">Cytoplasm</location>
    </subcellularLocation>
</comment>
<dbReference type="PANTHER" id="PTHR30050:SF2">
    <property type="entry name" value="CHROMOSOMAL REPLICATION INITIATOR PROTEIN DNAA"/>
    <property type="match status" value="1"/>
</dbReference>
<dbReference type="PROSITE" id="PS01008">
    <property type="entry name" value="DNAA"/>
    <property type="match status" value="1"/>
</dbReference>
<proteinExistence type="inferred from homology"/>
<evidence type="ECO:0000313" key="15">
    <source>
        <dbReference type="EMBL" id="PJK31076.1"/>
    </source>
</evidence>
<evidence type="ECO:0000259" key="13">
    <source>
        <dbReference type="SMART" id="SM00382"/>
    </source>
</evidence>
<evidence type="ECO:0000256" key="5">
    <source>
        <dbReference type="ARBA" id="ARBA00022840"/>
    </source>
</evidence>
<organism evidence="15 16">
    <name type="scientific">Minwuia thermotolerans</name>
    <dbReference type="NCBI Taxonomy" id="2056226"/>
    <lineage>
        <taxon>Bacteria</taxon>
        <taxon>Pseudomonadati</taxon>
        <taxon>Pseudomonadota</taxon>
        <taxon>Alphaproteobacteria</taxon>
        <taxon>Minwuiales</taxon>
        <taxon>Minwuiaceae</taxon>
        <taxon>Minwuia</taxon>
    </lineage>
</organism>
<evidence type="ECO:0000313" key="16">
    <source>
        <dbReference type="Proteomes" id="UP000229498"/>
    </source>
</evidence>
<dbReference type="GO" id="GO:0008289">
    <property type="term" value="F:lipid binding"/>
    <property type="evidence" value="ECO:0007669"/>
    <property type="project" value="UniProtKB-KW"/>
</dbReference>
<dbReference type="SMART" id="SM00382">
    <property type="entry name" value="AAA"/>
    <property type="match status" value="1"/>
</dbReference>
<keyword evidence="6 8" id="KW-0446">Lipid-binding</keyword>
<evidence type="ECO:0000256" key="10">
    <source>
        <dbReference type="RuleBase" id="RU000577"/>
    </source>
</evidence>
<evidence type="ECO:0000256" key="6">
    <source>
        <dbReference type="ARBA" id="ARBA00023121"/>
    </source>
</evidence>
<keyword evidence="5 8" id="KW-0067">ATP-binding</keyword>
<dbReference type="GO" id="GO:0003688">
    <property type="term" value="F:DNA replication origin binding"/>
    <property type="evidence" value="ECO:0007669"/>
    <property type="project" value="UniProtKB-UniRule"/>
</dbReference>
<feature type="binding site" evidence="8">
    <location>
        <position position="179"/>
    </location>
    <ligand>
        <name>ATP</name>
        <dbReference type="ChEBI" id="CHEBI:30616"/>
    </ligand>
</feature>
<accession>A0A2M9G5Y0</accession>
<dbReference type="Gene3D" id="1.10.8.60">
    <property type="match status" value="1"/>
</dbReference>
<sequence>MDDSEALHLLWQRVGGRVRKAVGDAAFKSWLAPLRPVALHDDRAVLLASTAFLKDWVRNNYQQLLLREFQRDVPHIREIAIHVGLEAAGRGTAKEGVTAGEAGSDEAEAAAAPARAAEPAREDTAVEGLTGLLDAALTFDNFVVGKANELAYAAARRVADSDDVAFNPLFLYSGVGLGKTHLMQAIAWHIVRAKPGRRVMYLSAEKFMYQFIRAVRFKDTMAFKEQFRSVDVLMIDDLQFFTDKNSTQEEFFHTFNELVDRKHQVVISADRSPSDLDGMEERVRSRLGWGLVADIHPTDFELRVGILEQKLAMNADVHVPEDVLQFLAHRITSNVRELEGALKRVIAHHELMGREITLDLARDVLADLLRANSRKITIDEIQKKVAEHFSIKITEMSSSRRARAVARPRQVAMYLSKKLTTRSLPDIGRRFGNRDHTTVLHGVRKIEELIQSDSSLAEDVRLLEAALSN</sequence>
<dbReference type="GO" id="GO:0005886">
    <property type="term" value="C:plasma membrane"/>
    <property type="evidence" value="ECO:0007669"/>
    <property type="project" value="TreeGrafter"/>
</dbReference>
<evidence type="ECO:0000256" key="9">
    <source>
        <dbReference type="NCBIfam" id="TIGR00362"/>
    </source>
</evidence>
<dbReference type="FunFam" id="3.40.50.300:FF:000668">
    <property type="entry name" value="Chromosomal replication initiator protein DnaA"/>
    <property type="match status" value="1"/>
</dbReference>
<feature type="binding site" evidence="8">
    <location>
        <position position="180"/>
    </location>
    <ligand>
        <name>ATP</name>
        <dbReference type="ChEBI" id="CHEBI:30616"/>
    </ligand>
</feature>
<dbReference type="PRINTS" id="PR00051">
    <property type="entry name" value="DNAA"/>
</dbReference>
<dbReference type="InterPro" id="IPR018312">
    <property type="entry name" value="Chromosome_initiator_DnaA_CS"/>
</dbReference>
<feature type="domain" description="AAA+ ATPase" evidence="13">
    <location>
        <begin position="165"/>
        <end position="293"/>
    </location>
</feature>
<dbReference type="GO" id="GO:0005524">
    <property type="term" value="F:ATP binding"/>
    <property type="evidence" value="ECO:0007669"/>
    <property type="project" value="UniProtKB-UniRule"/>
</dbReference>
<dbReference type="NCBIfam" id="TIGR00362">
    <property type="entry name" value="DnaA"/>
    <property type="match status" value="1"/>
</dbReference>
<dbReference type="SUPFAM" id="SSF52540">
    <property type="entry name" value="P-loop containing nucleoside triphosphate hydrolases"/>
    <property type="match status" value="1"/>
</dbReference>
<dbReference type="InterPro" id="IPR013159">
    <property type="entry name" value="DnaA_C"/>
</dbReference>
<dbReference type="InterPro" id="IPR024633">
    <property type="entry name" value="DnaA_N_dom"/>
</dbReference>
<dbReference type="GO" id="GO:0005737">
    <property type="term" value="C:cytoplasm"/>
    <property type="evidence" value="ECO:0007669"/>
    <property type="project" value="UniProtKB-SubCell"/>
</dbReference>
<dbReference type="AlphaFoldDB" id="A0A2M9G5Y0"/>
<comment type="function">
    <text evidence="8 10">Plays an essential role in the initiation and regulation of chromosomal replication. ATP-DnaA binds to the origin of replication (oriC) to initiate formation of the DNA replication initiation complex once per cell cycle. Binds the DnaA box (a 9 base pair repeat at the origin) and separates the double-stranded (ds)DNA. Forms a right-handed helical filament on oriC DNA; dsDNA binds to the exterior of the filament while single-stranded (ss)DNA is stabiized in the filament's interior. The ATP-DnaA-oriC complex binds and stabilizes one strand of the AT-rich DNA unwinding element (DUE), permitting loading of DNA polymerase. After initiation quickly degrades to an ADP-DnaA complex that is not apt for DNA replication. Binds acidic phospholipids.</text>
</comment>
<dbReference type="RefSeq" id="WP_109792614.1">
    <property type="nucleotide sequence ID" value="NZ_PHIG01000011.1"/>
</dbReference>
<keyword evidence="16" id="KW-1185">Reference proteome</keyword>
<comment type="caution">
    <text evidence="15">The sequence shown here is derived from an EMBL/GenBank/DDBJ whole genome shotgun (WGS) entry which is preliminary data.</text>
</comment>
<dbReference type="InterPro" id="IPR001957">
    <property type="entry name" value="Chromosome_initiator_DnaA"/>
</dbReference>
<dbReference type="PANTHER" id="PTHR30050">
    <property type="entry name" value="CHROMOSOMAL REPLICATION INITIATOR PROTEIN DNAA"/>
    <property type="match status" value="1"/>
</dbReference>
<keyword evidence="7 8" id="KW-0238">DNA-binding</keyword>
<feature type="binding site" evidence="8">
    <location>
        <position position="178"/>
    </location>
    <ligand>
        <name>ATP</name>
        <dbReference type="ChEBI" id="CHEBI:30616"/>
    </ligand>
</feature>
<dbReference type="InterPro" id="IPR003593">
    <property type="entry name" value="AAA+_ATPase"/>
</dbReference>
<dbReference type="GO" id="GO:0006275">
    <property type="term" value="P:regulation of DNA replication"/>
    <property type="evidence" value="ECO:0007669"/>
    <property type="project" value="UniProtKB-UniRule"/>
</dbReference>
<protein>
    <recommendedName>
        <fullName evidence="8 9">Chromosomal replication initiator protein DnaA</fullName>
    </recommendedName>
</protein>
<feature type="domain" description="Chromosomal replication initiator DnaA C-terminal" evidence="14">
    <location>
        <begin position="377"/>
        <end position="446"/>
    </location>
</feature>
<dbReference type="Pfam" id="PF00308">
    <property type="entry name" value="Bac_DnaA"/>
    <property type="match status" value="1"/>
</dbReference>
<evidence type="ECO:0000256" key="12">
    <source>
        <dbReference type="SAM" id="MobiDB-lite"/>
    </source>
</evidence>
<dbReference type="Pfam" id="PF11638">
    <property type="entry name" value="DnaA_N"/>
    <property type="match status" value="1"/>
</dbReference>
<dbReference type="SMART" id="SM00760">
    <property type="entry name" value="Bac_DnaA_C"/>
    <property type="match status" value="1"/>
</dbReference>
<dbReference type="CDD" id="cd06571">
    <property type="entry name" value="Bac_DnaA_C"/>
    <property type="match status" value="1"/>
</dbReference>
<comment type="similarity">
    <text evidence="1 8 11">Belongs to the DnaA family.</text>
</comment>
<keyword evidence="4 8" id="KW-0547">Nucleotide-binding</keyword>
<feature type="region of interest" description="Domain IV, binds dsDNA" evidence="8">
    <location>
        <begin position="350"/>
        <end position="469"/>
    </location>
</feature>
<evidence type="ECO:0000256" key="3">
    <source>
        <dbReference type="ARBA" id="ARBA00022705"/>
    </source>
</evidence>
<comment type="subunit">
    <text evidence="8">Oligomerizes as a right-handed, spiral filament on DNA at oriC.</text>
</comment>
<evidence type="ECO:0000256" key="4">
    <source>
        <dbReference type="ARBA" id="ARBA00022741"/>
    </source>
</evidence>
<keyword evidence="3 8" id="KW-0235">DNA replication</keyword>
<evidence type="ECO:0000256" key="11">
    <source>
        <dbReference type="RuleBase" id="RU004227"/>
    </source>
</evidence>
<keyword evidence="2 8" id="KW-0963">Cytoplasm</keyword>
<dbReference type="OrthoDB" id="9807019at2"/>
<dbReference type="InterPro" id="IPR038454">
    <property type="entry name" value="DnaA_N_sf"/>
</dbReference>
<dbReference type="Gene3D" id="3.30.300.180">
    <property type="match status" value="1"/>
</dbReference>
<dbReference type="SUPFAM" id="SSF48295">
    <property type="entry name" value="TrpR-like"/>
    <property type="match status" value="1"/>
</dbReference>
<evidence type="ECO:0000256" key="7">
    <source>
        <dbReference type="ARBA" id="ARBA00023125"/>
    </source>
</evidence>
<dbReference type="EMBL" id="PHIG01000011">
    <property type="protein sequence ID" value="PJK31076.1"/>
    <property type="molecule type" value="Genomic_DNA"/>
</dbReference>
<dbReference type="InterPro" id="IPR010921">
    <property type="entry name" value="Trp_repressor/repl_initiator"/>
</dbReference>
<dbReference type="HAMAP" id="MF_00377">
    <property type="entry name" value="DnaA_bact"/>
    <property type="match status" value="1"/>
</dbReference>
<dbReference type="GO" id="GO:0006270">
    <property type="term" value="P:DNA replication initiation"/>
    <property type="evidence" value="ECO:0007669"/>
    <property type="project" value="UniProtKB-UniRule"/>
</dbReference>
<evidence type="ECO:0000259" key="14">
    <source>
        <dbReference type="SMART" id="SM00760"/>
    </source>
</evidence>
<dbReference type="Gene3D" id="1.10.1750.10">
    <property type="match status" value="1"/>
</dbReference>
<feature type="binding site" evidence="8">
    <location>
        <position position="176"/>
    </location>
    <ligand>
        <name>ATP</name>
        <dbReference type="ChEBI" id="CHEBI:30616"/>
    </ligand>
</feature>
<evidence type="ECO:0000256" key="1">
    <source>
        <dbReference type="ARBA" id="ARBA00006583"/>
    </source>
</evidence>
<feature type="region of interest" description="Domain I, interacts with DnaA modulators" evidence="8">
    <location>
        <begin position="1"/>
        <end position="108"/>
    </location>
</feature>
<reference evidence="15 16" key="1">
    <citation type="submission" date="2017-11" db="EMBL/GenBank/DDBJ databases">
        <title>Draft genome sequence of Rhizobiales bacterium SY3-13.</title>
        <authorList>
            <person name="Sun C."/>
        </authorList>
    </citation>
    <scope>NUCLEOTIDE SEQUENCE [LARGE SCALE GENOMIC DNA]</scope>
    <source>
        <strain evidence="15 16">SY3-13</strain>
    </source>
</reference>
<dbReference type="CDD" id="cd00009">
    <property type="entry name" value="AAA"/>
    <property type="match status" value="1"/>
</dbReference>
<comment type="caution">
    <text evidence="8">Lacks conserved residue(s) required for the propagation of feature annotation.</text>
</comment>
<comment type="domain">
    <text evidence="8">Domain I is involved in oligomerization and binding regulators, domain II is flexibile and of varying length in different bacteria, domain III forms the AAA+ region, while domain IV binds dsDNA.</text>
</comment>
<gene>
    <name evidence="8" type="primary">dnaA</name>
    <name evidence="15" type="ORF">CVT23_03585</name>
</gene>